<dbReference type="InterPro" id="IPR036291">
    <property type="entry name" value="NAD(P)-bd_dom_sf"/>
</dbReference>
<evidence type="ECO:0000256" key="1">
    <source>
        <dbReference type="ARBA" id="ARBA00006484"/>
    </source>
</evidence>
<dbReference type="CDD" id="cd05233">
    <property type="entry name" value="SDR_c"/>
    <property type="match status" value="1"/>
</dbReference>
<dbReference type="EMBL" id="RZGX01000021">
    <property type="protein sequence ID" value="RUR20918.1"/>
    <property type="molecule type" value="Genomic_DNA"/>
</dbReference>
<dbReference type="Proteomes" id="UP000247152">
    <property type="component" value="Unassembled WGS sequence"/>
</dbReference>
<accession>A0A317U0J5</accession>
<evidence type="ECO:0000313" key="5">
    <source>
        <dbReference type="Proteomes" id="UP000247152"/>
    </source>
</evidence>
<dbReference type="RefSeq" id="WP_110143421.1">
    <property type="nucleotide sequence ID" value="NZ_QHJG01000026.1"/>
</dbReference>
<dbReference type="Pfam" id="PF00106">
    <property type="entry name" value="adh_short"/>
    <property type="match status" value="1"/>
</dbReference>
<name>A0A317U0J5_9GAMM</name>
<dbReference type="InterPro" id="IPR002347">
    <property type="entry name" value="SDR_fam"/>
</dbReference>
<evidence type="ECO:0000313" key="4">
    <source>
        <dbReference type="EMBL" id="RUR20918.1"/>
    </source>
</evidence>
<reference evidence="4 6" key="2">
    <citation type="submission" date="2018-12" db="EMBL/GenBank/DDBJ databases">
        <title>Legionella sp,whole genome shotgun sequence.</title>
        <authorList>
            <person name="Wu H."/>
        </authorList>
    </citation>
    <scope>NUCLEOTIDE SEQUENCE [LARGE SCALE GENOMIC DNA]</scope>
    <source>
        <strain evidence="4">Km489</strain>
        <strain evidence="6">km489</strain>
    </source>
</reference>
<dbReference type="EMBL" id="QHJG01000026">
    <property type="protein sequence ID" value="PWY54879.1"/>
    <property type="molecule type" value="Genomic_DNA"/>
</dbReference>
<dbReference type="PRINTS" id="PR00080">
    <property type="entry name" value="SDRFAMILY"/>
</dbReference>
<dbReference type="OrthoDB" id="9793325at2"/>
<proteinExistence type="inferred from homology"/>
<comment type="similarity">
    <text evidence="1 2">Belongs to the short-chain dehydrogenases/reductases (SDR) family.</text>
</comment>
<dbReference type="Proteomes" id="UP000287374">
    <property type="component" value="Unassembled WGS sequence"/>
</dbReference>
<dbReference type="FunFam" id="3.40.50.720:FF:000084">
    <property type="entry name" value="Short-chain dehydrogenase reductase"/>
    <property type="match status" value="1"/>
</dbReference>
<evidence type="ECO:0000313" key="6">
    <source>
        <dbReference type="Proteomes" id="UP000287374"/>
    </source>
</evidence>
<organism evidence="3 5">
    <name type="scientific">Legionella qingyii</name>
    <dbReference type="NCBI Taxonomy" id="2184757"/>
    <lineage>
        <taxon>Bacteria</taxon>
        <taxon>Pseudomonadati</taxon>
        <taxon>Pseudomonadota</taxon>
        <taxon>Gammaproteobacteria</taxon>
        <taxon>Legionellales</taxon>
        <taxon>Legionellaceae</taxon>
        <taxon>Legionella</taxon>
    </lineage>
</organism>
<keyword evidence="6" id="KW-1185">Reference proteome</keyword>
<comment type="caution">
    <text evidence="3">The sequence shown here is derived from an EMBL/GenBank/DDBJ whole genome shotgun (WGS) entry which is preliminary data.</text>
</comment>
<dbReference type="PANTHER" id="PTHR42879">
    <property type="entry name" value="3-OXOACYL-(ACYL-CARRIER-PROTEIN) REDUCTASE"/>
    <property type="match status" value="1"/>
</dbReference>
<dbReference type="PRINTS" id="PR00081">
    <property type="entry name" value="GDHRDH"/>
</dbReference>
<dbReference type="AlphaFoldDB" id="A0A317U0J5"/>
<evidence type="ECO:0000313" key="3">
    <source>
        <dbReference type="EMBL" id="PWY54879.1"/>
    </source>
</evidence>
<reference evidence="3 5" key="1">
    <citation type="submission" date="2018-05" db="EMBL/GenBank/DDBJ databases">
        <title>Legionella qingyii sp.nov., whole genome shotgun sequence.</title>
        <authorList>
            <person name="Wu H."/>
            <person name="Zhu Q."/>
            <person name="Hu C."/>
        </authorList>
    </citation>
    <scope>NUCLEOTIDE SEQUENCE [LARGE SCALE GENOMIC DNA]</scope>
    <source>
        <strain evidence="3 5">HEB18</strain>
    </source>
</reference>
<dbReference type="InterPro" id="IPR050259">
    <property type="entry name" value="SDR"/>
</dbReference>
<gene>
    <name evidence="3" type="ORF">DGG96_14770</name>
    <name evidence="4" type="ORF">ELY20_14020</name>
</gene>
<evidence type="ECO:0000256" key="2">
    <source>
        <dbReference type="RuleBase" id="RU000363"/>
    </source>
</evidence>
<sequence>MDLKLKGKTALVTGSTAGIGFAIAQILAEEGATVVINGRTKDRVNEAMQQIKAHNPEANLIAGPADLSKKSETEALMKQIPTVDILVNNAGIYNTKPFIDISDEEWLHMFEVNVMSGVRLSRHYITPMLKQNWGRIIFISSESAVQIPKEMVHYGMSKTAQLAIARGMAETTKGTNVTVNSVLPGPTSSEGISQFVSDLGKQQNKSTQQIEKEIFEDLRPTSLIKRFSTPEEIANMVVFLCSPLSSATNGASIRVDGGIIRTIA</sequence>
<dbReference type="SUPFAM" id="SSF51735">
    <property type="entry name" value="NAD(P)-binding Rossmann-fold domains"/>
    <property type="match status" value="1"/>
</dbReference>
<protein>
    <submittedName>
        <fullName evidence="3 4">Oxidoreductase</fullName>
    </submittedName>
</protein>
<dbReference type="Gene3D" id="3.40.50.720">
    <property type="entry name" value="NAD(P)-binding Rossmann-like Domain"/>
    <property type="match status" value="1"/>
</dbReference>